<dbReference type="AlphaFoldDB" id="S9ZCW7"/>
<dbReference type="EMBL" id="ATJV01000063">
    <property type="protein sequence ID" value="EPZ15065.1"/>
    <property type="molecule type" value="Genomic_DNA"/>
</dbReference>
<gene>
    <name evidence="2" type="ORF">M622_17015</name>
</gene>
<evidence type="ECO:0000313" key="2">
    <source>
        <dbReference type="EMBL" id="EPZ15065.1"/>
    </source>
</evidence>
<feature type="chain" id="PRO_5004560406" description="Outer membrane lipoprotein-sorting protein" evidence="1">
    <location>
        <begin position="27"/>
        <end position="469"/>
    </location>
</feature>
<keyword evidence="3" id="KW-1185">Reference proteome</keyword>
<reference evidence="2 3" key="1">
    <citation type="submission" date="2013-06" db="EMBL/GenBank/DDBJ databases">
        <title>Draft genome sequence of Thauera terpenica.</title>
        <authorList>
            <person name="Liu B."/>
            <person name="Frostegard A.H."/>
            <person name="Shapleigh J.P."/>
        </authorList>
    </citation>
    <scope>NUCLEOTIDE SEQUENCE [LARGE SCALE GENOMIC DNA]</scope>
    <source>
        <strain evidence="2 3">58Eu</strain>
    </source>
</reference>
<dbReference type="PATRIC" id="fig|1348657.5.peg.2489"/>
<dbReference type="eggNOG" id="ENOG502Z7HQ">
    <property type="taxonomic scope" value="Bacteria"/>
</dbReference>
<keyword evidence="1" id="KW-0732">Signal</keyword>
<dbReference type="Gene3D" id="2.50.20.10">
    <property type="entry name" value="Lipoprotein localisation LolA/LolB/LppX"/>
    <property type="match status" value="1"/>
</dbReference>
<evidence type="ECO:0008006" key="4">
    <source>
        <dbReference type="Google" id="ProtNLM"/>
    </source>
</evidence>
<dbReference type="CDD" id="cd16329">
    <property type="entry name" value="LolA_like"/>
    <property type="match status" value="1"/>
</dbReference>
<dbReference type="Pfam" id="PF07044">
    <property type="entry name" value="DUF1329"/>
    <property type="match status" value="1"/>
</dbReference>
<name>S9ZCW7_9RHOO</name>
<dbReference type="STRING" id="1348657.M622_17015"/>
<protein>
    <recommendedName>
        <fullName evidence="4">Outer membrane lipoprotein-sorting protein</fullName>
    </recommendedName>
</protein>
<feature type="signal peptide" evidence="1">
    <location>
        <begin position="1"/>
        <end position="26"/>
    </location>
</feature>
<sequence>MNAKARHFLALFAAGTCALGASSVSAAVSAEEAKQLGTTLTEFGAEKAASKDGSIPGYAGGLEKVAGYDPKTMSQYIDPYKDEKPLYSIDASNMTKYEAGLTEGAKALMKQYPSFRIDVYPSHRSFRYPDWVLQNTVKNATTARLTGDVEGDALSGAAEDGLPFAGIPFPIPKTGYEVLWNQTARYSAAVSHNIGKGYLMDTAGSVTTLATVNSYFVHPWYDTKGTLRKQTFDALFGFSATLTAPPSSAGTVFLNYYTANAAEGGQKVWFYTPGQRRVRLAPEFSYDVPIASYGGVTVWDDIYGYLGRMDRFDYKIVGKKEMIVPYNAFGPTNTLETKDILGTKHVNPDAVRWEKHRVWVVDGVRKEGARHAYSRRTFYVDEDCWCIVASEAYDNGGALWRVNLYYSFPTYDTGGFNTETWSTNDLIKGNYFILNTGHREPGNSIRSYETAEGLPVRLTPQAVAAGGVR</sequence>
<dbReference type="RefSeq" id="WP_021249898.1">
    <property type="nucleotide sequence ID" value="NZ_ATJV01000063.1"/>
</dbReference>
<evidence type="ECO:0000313" key="3">
    <source>
        <dbReference type="Proteomes" id="UP000015455"/>
    </source>
</evidence>
<dbReference type="OrthoDB" id="6751304at2"/>
<evidence type="ECO:0000256" key="1">
    <source>
        <dbReference type="SAM" id="SignalP"/>
    </source>
</evidence>
<proteinExistence type="predicted"/>
<dbReference type="InterPro" id="IPR010752">
    <property type="entry name" value="DUF1329"/>
</dbReference>
<organism evidence="2 3">
    <name type="scientific">Thauera terpenica 58Eu</name>
    <dbReference type="NCBI Taxonomy" id="1348657"/>
    <lineage>
        <taxon>Bacteria</taxon>
        <taxon>Pseudomonadati</taxon>
        <taxon>Pseudomonadota</taxon>
        <taxon>Betaproteobacteria</taxon>
        <taxon>Rhodocyclales</taxon>
        <taxon>Zoogloeaceae</taxon>
        <taxon>Thauera</taxon>
    </lineage>
</organism>
<dbReference type="Proteomes" id="UP000015455">
    <property type="component" value="Unassembled WGS sequence"/>
</dbReference>
<accession>S9ZCW7</accession>
<comment type="caution">
    <text evidence="2">The sequence shown here is derived from an EMBL/GenBank/DDBJ whole genome shotgun (WGS) entry which is preliminary data.</text>
</comment>